<evidence type="ECO:0000313" key="1">
    <source>
        <dbReference type="EMBL" id="BCR36654.1"/>
    </source>
</evidence>
<dbReference type="Pfam" id="PF09359">
    <property type="entry name" value="VTC"/>
    <property type="match status" value="1"/>
</dbReference>
<accession>A0A7U9XWQ2</accession>
<gene>
    <name evidence="1" type="ORF">MPAN_015470</name>
</gene>
<dbReference type="EMBL" id="AP024412">
    <property type="protein sequence ID" value="BCR36654.1"/>
    <property type="molecule type" value="Genomic_DNA"/>
</dbReference>
<dbReference type="GO" id="GO:0006799">
    <property type="term" value="P:polyphosphate biosynthetic process"/>
    <property type="evidence" value="ECO:0007669"/>
    <property type="project" value="UniProtKB-ARBA"/>
</dbReference>
<protein>
    <submittedName>
        <fullName evidence="1">Molecular chaperone</fullName>
    </submittedName>
</protein>
<dbReference type="InterPro" id="IPR042267">
    <property type="entry name" value="VTC_sf"/>
</dbReference>
<keyword evidence="2" id="KW-1185">Reference proteome</keyword>
<dbReference type="Proteomes" id="UP000620133">
    <property type="component" value="Chromosome"/>
</dbReference>
<dbReference type="AlphaFoldDB" id="A0A7U9XWQ2"/>
<dbReference type="Gene3D" id="3.20.100.30">
    <property type="entry name" value="VTC, catalytic tunnel domain"/>
    <property type="match status" value="1"/>
</dbReference>
<name>A0A7U9XWQ2_9MOLU</name>
<dbReference type="InterPro" id="IPR018966">
    <property type="entry name" value="VTC_domain"/>
</dbReference>
<organism evidence="1 2">
    <name type="scientific">Mariniplasma anaerobium</name>
    <dbReference type="NCBI Taxonomy" id="2735436"/>
    <lineage>
        <taxon>Bacteria</taxon>
        <taxon>Bacillati</taxon>
        <taxon>Mycoplasmatota</taxon>
        <taxon>Mollicutes</taxon>
        <taxon>Acholeplasmatales</taxon>
        <taxon>Acholeplasmataceae</taxon>
        <taxon>Mariniplasma</taxon>
    </lineage>
</organism>
<dbReference type="CDD" id="cd07750">
    <property type="entry name" value="PolyPPase_VTC_like"/>
    <property type="match status" value="1"/>
</dbReference>
<reference evidence="1" key="1">
    <citation type="submission" date="2021-01" db="EMBL/GenBank/DDBJ databases">
        <title>Draft genome sequence of Acholeplasmataceae bacterium strain Mahy22.</title>
        <authorList>
            <person name="Watanabe M."/>
            <person name="Kojima H."/>
            <person name="Fukui M."/>
        </authorList>
    </citation>
    <scope>NUCLEOTIDE SEQUENCE</scope>
    <source>
        <strain evidence="1">Mahy22</strain>
    </source>
</reference>
<proteinExistence type="predicted"/>
<dbReference type="KEGG" id="manr:MPAN_015470"/>
<evidence type="ECO:0000313" key="2">
    <source>
        <dbReference type="Proteomes" id="UP000620133"/>
    </source>
</evidence>
<dbReference type="RefSeq" id="WP_176239300.1">
    <property type="nucleotide sequence ID" value="NZ_AP024412.1"/>
</dbReference>
<sequence length="257" mass="30835">MNLTTFNRFEKKYIVSESTFTNLIKEFKPYLDKDDHLDFFSYYTIYNIYYDTAQDEIIKQSVSKPEFKQKLRLRGYSGNKDNDLVYLELKKKLHGYVNKRRTLISKEDADQLIYNKIKPDPQPYHNAQVINELYYYVLGKQLIPRIAIFYDRVAYYDKNNHDIRITFDRHITSRRHDISLNRNNDDIDLIASDQYLMEIKTSSSIPLWLTTILTKHKLYSSSFSKYGSEFYDYLITKRKGDEKCLNPYSTYQVRQSL</sequence>